<sequence length="210" mass="21699">MPKRKITRKRPRKSEAAAEAARWAPAIASQDLAGTTAAASRRMSTEERQLMLHKRKLRNRASAARSRAVARTVVADVVGEVAALETAVSAVGARVEGVVSANAELRRENAQLRAMVGMLRQTVQAQGGSAVTAGLFGGNSSGPSSSGEMVKVDLPSQVNGMPSTLAREKDLMPVAGCGSAALLCTTGAFSATAPSVGGPSLLCRHYAGTD</sequence>
<reference evidence="1" key="1">
    <citation type="submission" date="2019-11" db="EMBL/GenBank/DDBJ databases">
        <title>Nori genome reveals adaptations in red seaweeds to the harsh intertidal environment.</title>
        <authorList>
            <person name="Wang D."/>
            <person name="Mao Y."/>
        </authorList>
    </citation>
    <scope>NUCLEOTIDE SEQUENCE</scope>
    <source>
        <tissue evidence="1">Gametophyte</tissue>
    </source>
</reference>
<name>A0ACC3CCB8_PYRYE</name>
<evidence type="ECO:0000313" key="2">
    <source>
        <dbReference type="Proteomes" id="UP000798662"/>
    </source>
</evidence>
<accession>A0ACC3CCB8</accession>
<protein>
    <submittedName>
        <fullName evidence="1">Uncharacterized protein</fullName>
    </submittedName>
</protein>
<evidence type="ECO:0000313" key="1">
    <source>
        <dbReference type="EMBL" id="KAK1867934.1"/>
    </source>
</evidence>
<dbReference type="Proteomes" id="UP000798662">
    <property type="component" value="Chromosome 3"/>
</dbReference>
<keyword evidence="2" id="KW-1185">Reference proteome</keyword>
<gene>
    <name evidence="1" type="ORF">I4F81_010431</name>
</gene>
<dbReference type="EMBL" id="CM020620">
    <property type="protein sequence ID" value="KAK1867934.1"/>
    <property type="molecule type" value="Genomic_DNA"/>
</dbReference>
<organism evidence="1 2">
    <name type="scientific">Pyropia yezoensis</name>
    <name type="common">Susabi-nori</name>
    <name type="synonym">Porphyra yezoensis</name>
    <dbReference type="NCBI Taxonomy" id="2788"/>
    <lineage>
        <taxon>Eukaryota</taxon>
        <taxon>Rhodophyta</taxon>
        <taxon>Bangiophyceae</taxon>
        <taxon>Bangiales</taxon>
        <taxon>Bangiaceae</taxon>
        <taxon>Pyropia</taxon>
    </lineage>
</organism>
<comment type="caution">
    <text evidence="1">The sequence shown here is derived from an EMBL/GenBank/DDBJ whole genome shotgun (WGS) entry which is preliminary data.</text>
</comment>
<proteinExistence type="predicted"/>